<feature type="coiled-coil region" evidence="6">
    <location>
        <begin position="89"/>
        <end position="137"/>
    </location>
</feature>
<dbReference type="EnsemblPlants" id="Bra003174.1">
    <property type="protein sequence ID" value="Bra003174.1-P"/>
    <property type="gene ID" value="Bra003174"/>
</dbReference>
<dbReference type="PANTHER" id="PTHR15217">
    <property type="entry name" value="WILMS' TUMOR 1-ASSOCIATING PROTEIN"/>
    <property type="match status" value="1"/>
</dbReference>
<evidence type="ECO:0000256" key="2">
    <source>
        <dbReference type="ARBA" id="ARBA00010313"/>
    </source>
</evidence>
<keyword evidence="7" id="KW-1133">Transmembrane helix</keyword>
<dbReference type="eggNOG" id="KOG2991">
    <property type="taxonomic scope" value="Eukaryota"/>
</dbReference>
<evidence type="ECO:0000313" key="8">
    <source>
        <dbReference type="EnsemblPlants" id="Bra003174.1-P"/>
    </source>
</evidence>
<reference evidence="8 9" key="2">
    <citation type="journal article" date="2018" name="Hortic Res">
        <title>Improved Brassica rapa reference genome by single-molecule sequencing and chromosome conformation capture technologies.</title>
        <authorList>
            <person name="Zhang L."/>
            <person name="Cai X."/>
            <person name="Wu J."/>
            <person name="Liu M."/>
            <person name="Grob S."/>
            <person name="Cheng F."/>
            <person name="Liang J."/>
            <person name="Cai C."/>
            <person name="Liu Z."/>
            <person name="Liu B."/>
            <person name="Wang F."/>
            <person name="Li S."/>
            <person name="Liu F."/>
            <person name="Li X."/>
            <person name="Cheng L."/>
            <person name="Yang W."/>
            <person name="Li M.H."/>
            <person name="Grossniklaus U."/>
            <person name="Zheng H."/>
            <person name="Wang X."/>
        </authorList>
    </citation>
    <scope>NUCLEOTIDE SEQUENCE [LARGE SCALE GENOMIC DNA]</scope>
    <source>
        <strain evidence="8 9">cv. Chiifu-401-42</strain>
    </source>
</reference>
<evidence type="ECO:0000256" key="6">
    <source>
        <dbReference type="SAM" id="Coils"/>
    </source>
</evidence>
<comment type="subcellular location">
    <subcellularLocation>
        <location evidence="1">Nucleus</location>
    </subcellularLocation>
</comment>
<evidence type="ECO:0000313" key="9">
    <source>
        <dbReference type="Proteomes" id="UP000011750"/>
    </source>
</evidence>
<keyword evidence="4" id="KW-0508">mRNA splicing</keyword>
<dbReference type="PANTHER" id="PTHR15217:SF0">
    <property type="entry name" value="PRE-MRNA-SPLICING REGULATOR WTAP"/>
    <property type="match status" value="1"/>
</dbReference>
<comment type="similarity">
    <text evidence="2">Belongs to the fl(2)d family.</text>
</comment>
<dbReference type="GO" id="GO:0005634">
    <property type="term" value="C:nucleus"/>
    <property type="evidence" value="ECO:0000318"/>
    <property type="project" value="GO_Central"/>
</dbReference>
<keyword evidence="3" id="KW-0507">mRNA processing</keyword>
<keyword evidence="7" id="KW-0812">Transmembrane</keyword>
<dbReference type="InterPro" id="IPR033757">
    <property type="entry name" value="WTAP"/>
</dbReference>
<evidence type="ECO:0000256" key="5">
    <source>
        <dbReference type="ARBA" id="ARBA00023242"/>
    </source>
</evidence>
<dbReference type="SMR" id="M4CG41"/>
<protein>
    <recommendedName>
        <fullName evidence="10">FKBP12-interacting protein of 37 kDa</fullName>
    </recommendedName>
</protein>
<evidence type="ECO:0000256" key="7">
    <source>
        <dbReference type="SAM" id="Phobius"/>
    </source>
</evidence>
<organism evidence="8 9">
    <name type="scientific">Brassica campestris</name>
    <name type="common">Field mustard</name>
    <dbReference type="NCBI Taxonomy" id="3711"/>
    <lineage>
        <taxon>Eukaryota</taxon>
        <taxon>Viridiplantae</taxon>
        <taxon>Streptophyta</taxon>
        <taxon>Embryophyta</taxon>
        <taxon>Tracheophyta</taxon>
        <taxon>Spermatophyta</taxon>
        <taxon>Magnoliopsida</taxon>
        <taxon>eudicotyledons</taxon>
        <taxon>Gunneridae</taxon>
        <taxon>Pentapetalae</taxon>
        <taxon>rosids</taxon>
        <taxon>malvids</taxon>
        <taxon>Brassicales</taxon>
        <taxon>Brassicaceae</taxon>
        <taxon>Brassiceae</taxon>
        <taxon>Brassica</taxon>
    </lineage>
</organism>
<evidence type="ECO:0008006" key="10">
    <source>
        <dbReference type="Google" id="ProtNLM"/>
    </source>
</evidence>
<evidence type="ECO:0000256" key="4">
    <source>
        <dbReference type="ARBA" id="ARBA00023187"/>
    </source>
</evidence>
<sequence length="297" mass="34460">MTTFSTTNLQNCKDDLASSQVLLLMISLFLYFYFSQYHFFFFVSNDHPYGQNELESAKAEILKWKSAFQNESFIPAGKSPEPRFLIDYIQNLKSSERSLKEQLEIAKRKEASYIVQYAKREQEMAELKSAVRDLKSQLKPASMQNLVEEKDKKVKELQDSLTAFTFTPLSLKGKMLMEKCKTLQEENEEIGHQAAEGKIHELAMKLSMQKSQNAELRKQFEGLYKHMEELTNDVERSNETVIILQDKLEEKDKELERVKKGMEVVVSDVAEKKDDGEDKDPKYSALQTMFTSIQSER</sequence>
<dbReference type="Pfam" id="PF17098">
    <property type="entry name" value="Wtap"/>
    <property type="match status" value="1"/>
</dbReference>
<evidence type="ECO:0000256" key="1">
    <source>
        <dbReference type="ARBA" id="ARBA00004123"/>
    </source>
</evidence>
<keyword evidence="5" id="KW-0539">Nucleus</keyword>
<feature type="coiled-coil region" evidence="6">
    <location>
        <begin position="199"/>
        <end position="254"/>
    </location>
</feature>
<dbReference type="InParanoid" id="M4CG41"/>
<dbReference type="Gramene" id="Bra003174.1">
    <property type="protein sequence ID" value="Bra003174.1-P"/>
    <property type="gene ID" value="Bra003174"/>
</dbReference>
<evidence type="ECO:0000256" key="3">
    <source>
        <dbReference type="ARBA" id="ARBA00022664"/>
    </source>
</evidence>
<keyword evidence="9" id="KW-1185">Reference proteome</keyword>
<dbReference type="AlphaFoldDB" id="M4CG41"/>
<dbReference type="HOGENOM" id="CLU_061667_0_0_1"/>
<dbReference type="GO" id="GO:0016556">
    <property type="term" value="P:mRNA modification"/>
    <property type="evidence" value="ECO:0007669"/>
    <property type="project" value="InterPro"/>
</dbReference>
<dbReference type="GO" id="GO:0000381">
    <property type="term" value="P:regulation of alternative mRNA splicing, via spliceosome"/>
    <property type="evidence" value="ECO:0000318"/>
    <property type="project" value="GO_Central"/>
</dbReference>
<keyword evidence="7" id="KW-0472">Membrane</keyword>
<reference evidence="8" key="3">
    <citation type="submission" date="2023-03" db="UniProtKB">
        <authorList>
            <consortium name="EnsemblPlants"/>
        </authorList>
    </citation>
    <scope>IDENTIFICATION</scope>
    <source>
        <strain evidence="8">cv. Chiifu-401-42</strain>
    </source>
</reference>
<keyword evidence="6" id="KW-0175">Coiled coil</keyword>
<proteinExistence type="inferred from homology"/>
<dbReference type="STRING" id="51351.M4CG41"/>
<dbReference type="Proteomes" id="UP000011750">
    <property type="component" value="Chromosome A07"/>
</dbReference>
<dbReference type="GO" id="GO:0008380">
    <property type="term" value="P:RNA splicing"/>
    <property type="evidence" value="ECO:0007669"/>
    <property type="project" value="UniProtKB-KW"/>
</dbReference>
<accession>M4CG41</accession>
<feature type="transmembrane region" description="Helical" evidence="7">
    <location>
        <begin position="21"/>
        <end position="43"/>
    </location>
</feature>
<reference evidence="8 9" key="1">
    <citation type="journal article" date="2011" name="Nat. Genet.">
        <title>The genome of the mesopolyploid crop species Brassica rapa.</title>
        <authorList>
            <consortium name="Brassica rapa Genome Sequencing Project Consortium"/>
            <person name="Wang X."/>
            <person name="Wang H."/>
            <person name="Wang J."/>
            <person name="Sun R."/>
            <person name="Wu J."/>
            <person name="Liu S."/>
            <person name="Bai Y."/>
            <person name="Mun J.H."/>
            <person name="Bancroft I."/>
            <person name="Cheng F."/>
            <person name="Huang S."/>
            <person name="Li X."/>
            <person name="Hua W."/>
            <person name="Wang J."/>
            <person name="Wang X."/>
            <person name="Freeling M."/>
            <person name="Pires J.C."/>
            <person name="Paterson A.H."/>
            <person name="Chalhoub B."/>
            <person name="Wang B."/>
            <person name="Hayward A."/>
            <person name="Sharpe A.G."/>
            <person name="Park B.S."/>
            <person name="Weisshaar B."/>
            <person name="Liu B."/>
            <person name="Li B."/>
            <person name="Liu B."/>
            <person name="Tong C."/>
            <person name="Song C."/>
            <person name="Duran C."/>
            <person name="Peng C."/>
            <person name="Geng C."/>
            <person name="Koh C."/>
            <person name="Lin C."/>
            <person name="Edwards D."/>
            <person name="Mu D."/>
            <person name="Shen D."/>
            <person name="Soumpourou E."/>
            <person name="Li F."/>
            <person name="Fraser F."/>
            <person name="Conant G."/>
            <person name="Lassalle G."/>
            <person name="King G.J."/>
            <person name="Bonnema G."/>
            <person name="Tang H."/>
            <person name="Wang H."/>
            <person name="Belcram H."/>
            <person name="Zhou H."/>
            <person name="Hirakawa H."/>
            <person name="Abe H."/>
            <person name="Guo H."/>
            <person name="Wang H."/>
            <person name="Jin H."/>
            <person name="Parkin I.A."/>
            <person name="Batley J."/>
            <person name="Kim J.S."/>
            <person name="Just J."/>
            <person name="Li J."/>
            <person name="Xu J."/>
            <person name="Deng J."/>
            <person name="Kim J.A."/>
            <person name="Li J."/>
            <person name="Yu J."/>
            <person name="Meng J."/>
            <person name="Wang J."/>
            <person name="Min J."/>
            <person name="Poulain J."/>
            <person name="Wang J."/>
            <person name="Hatakeyama K."/>
            <person name="Wu K."/>
            <person name="Wang L."/>
            <person name="Fang L."/>
            <person name="Trick M."/>
            <person name="Links M.G."/>
            <person name="Zhao M."/>
            <person name="Jin M."/>
            <person name="Ramchiary N."/>
            <person name="Drou N."/>
            <person name="Berkman P.J."/>
            <person name="Cai Q."/>
            <person name="Huang Q."/>
            <person name="Li R."/>
            <person name="Tabata S."/>
            <person name="Cheng S."/>
            <person name="Zhang S."/>
            <person name="Zhang S."/>
            <person name="Huang S."/>
            <person name="Sato S."/>
            <person name="Sun S."/>
            <person name="Kwon S.J."/>
            <person name="Choi S.R."/>
            <person name="Lee T.H."/>
            <person name="Fan W."/>
            <person name="Zhao X."/>
            <person name="Tan X."/>
            <person name="Xu X."/>
            <person name="Wang Y."/>
            <person name="Qiu Y."/>
            <person name="Yin Y."/>
            <person name="Li Y."/>
            <person name="Du Y."/>
            <person name="Liao Y."/>
            <person name="Lim Y."/>
            <person name="Narusaka Y."/>
            <person name="Wang Y."/>
            <person name="Wang Z."/>
            <person name="Li Z."/>
            <person name="Wang Z."/>
            <person name="Xiong Z."/>
            <person name="Zhang Z."/>
        </authorList>
    </citation>
    <scope>NUCLEOTIDE SEQUENCE [LARGE SCALE GENOMIC DNA]</scope>
    <source>
        <strain evidence="8 9">cv. Chiifu-401-42</strain>
    </source>
</reference>
<dbReference type="GO" id="GO:0006397">
    <property type="term" value="P:mRNA processing"/>
    <property type="evidence" value="ECO:0007669"/>
    <property type="project" value="UniProtKB-KW"/>
</dbReference>
<name>M4CG41_BRACM</name>